<keyword evidence="2" id="KW-0813">Transport</keyword>
<dbReference type="PANTHER" id="PTHR42643">
    <property type="entry name" value="IONOTROPIC RECEPTOR 20A-RELATED"/>
    <property type="match status" value="1"/>
</dbReference>
<dbReference type="Proteomes" id="UP000283509">
    <property type="component" value="Unassembled WGS sequence"/>
</dbReference>
<comment type="subcellular location">
    <subcellularLocation>
        <location evidence="1">Cell membrane</location>
        <topology evidence="1">Multi-pass membrane protein</topology>
    </subcellularLocation>
</comment>
<keyword evidence="11" id="KW-0407">Ion channel</keyword>
<organism evidence="14 15">
    <name type="scientific">Penaeus vannamei</name>
    <name type="common">Whiteleg shrimp</name>
    <name type="synonym">Litopenaeus vannamei</name>
    <dbReference type="NCBI Taxonomy" id="6689"/>
    <lineage>
        <taxon>Eukaryota</taxon>
        <taxon>Metazoa</taxon>
        <taxon>Ecdysozoa</taxon>
        <taxon>Arthropoda</taxon>
        <taxon>Crustacea</taxon>
        <taxon>Multicrustacea</taxon>
        <taxon>Malacostraca</taxon>
        <taxon>Eumalacostraca</taxon>
        <taxon>Eucarida</taxon>
        <taxon>Decapoda</taxon>
        <taxon>Dendrobranchiata</taxon>
        <taxon>Penaeoidea</taxon>
        <taxon>Penaeidae</taxon>
        <taxon>Penaeus</taxon>
    </lineage>
</organism>
<evidence type="ECO:0000256" key="10">
    <source>
        <dbReference type="ARBA" id="ARBA00023286"/>
    </source>
</evidence>
<evidence type="ECO:0000256" key="1">
    <source>
        <dbReference type="ARBA" id="ARBA00004651"/>
    </source>
</evidence>
<evidence type="ECO:0000256" key="8">
    <source>
        <dbReference type="ARBA" id="ARBA00023170"/>
    </source>
</evidence>
<evidence type="ECO:0000256" key="12">
    <source>
        <dbReference type="SAM" id="SignalP"/>
    </source>
</evidence>
<evidence type="ECO:0000259" key="13">
    <source>
        <dbReference type="Pfam" id="PF10613"/>
    </source>
</evidence>
<keyword evidence="4" id="KW-0812">Transmembrane</keyword>
<dbReference type="PANTHER" id="PTHR42643:SF24">
    <property type="entry name" value="IONOTROPIC RECEPTOR 60A"/>
    <property type="match status" value="1"/>
</dbReference>
<dbReference type="SUPFAM" id="SSF53850">
    <property type="entry name" value="Periplasmic binding protein-like II"/>
    <property type="match status" value="1"/>
</dbReference>
<dbReference type="EMBL" id="QCYY01003260">
    <property type="protein sequence ID" value="ROT64365.1"/>
    <property type="molecule type" value="Genomic_DNA"/>
</dbReference>
<keyword evidence="6" id="KW-0406">Ion transport</keyword>
<dbReference type="Pfam" id="PF10613">
    <property type="entry name" value="Lig_chan-Glu_bd"/>
    <property type="match status" value="1"/>
</dbReference>
<dbReference type="AlphaFoldDB" id="A0A3R7PF80"/>
<evidence type="ECO:0000256" key="3">
    <source>
        <dbReference type="ARBA" id="ARBA00022475"/>
    </source>
</evidence>
<keyword evidence="8 14" id="KW-0675">Receptor</keyword>
<keyword evidence="7" id="KW-0472">Membrane</keyword>
<keyword evidence="15" id="KW-1185">Reference proteome</keyword>
<evidence type="ECO:0000313" key="14">
    <source>
        <dbReference type="EMBL" id="ROT64365.1"/>
    </source>
</evidence>
<keyword evidence="3" id="KW-1003">Cell membrane</keyword>
<keyword evidence="10" id="KW-1071">Ligand-gated ion channel</keyword>
<feature type="chain" id="PRO_5018793262" evidence="12">
    <location>
        <begin position="25"/>
        <end position="450"/>
    </location>
</feature>
<keyword evidence="12" id="KW-0732">Signal</keyword>
<evidence type="ECO:0000256" key="7">
    <source>
        <dbReference type="ARBA" id="ARBA00023136"/>
    </source>
</evidence>
<keyword evidence="9" id="KW-0325">Glycoprotein</keyword>
<evidence type="ECO:0000256" key="5">
    <source>
        <dbReference type="ARBA" id="ARBA00022989"/>
    </source>
</evidence>
<evidence type="ECO:0000256" key="4">
    <source>
        <dbReference type="ARBA" id="ARBA00022692"/>
    </source>
</evidence>
<gene>
    <name evidence="14" type="ORF">C7M84_017709</name>
</gene>
<evidence type="ECO:0000256" key="6">
    <source>
        <dbReference type="ARBA" id="ARBA00023065"/>
    </source>
</evidence>
<evidence type="ECO:0000256" key="2">
    <source>
        <dbReference type="ARBA" id="ARBA00022448"/>
    </source>
</evidence>
<dbReference type="GO" id="GO:0015276">
    <property type="term" value="F:ligand-gated monoatomic ion channel activity"/>
    <property type="evidence" value="ECO:0007669"/>
    <property type="project" value="InterPro"/>
</dbReference>
<name>A0A3R7PF80_PENVA</name>
<sequence>MTSLHMNVVILACFLSAIATRTTSSPIDGSVSKGAGDDAISRDPDGVAEIVAQVIQRHLGTCQLTLVTSPSDKSPLAVAFVRRLSATFQGHMVIEAKTPLKKSLSGFEETNPTRPCLALLLVAPESSVFTETLAPFLQNSSLFLCPECRVVVTGPRNAALDTLLHPVFRNTKHALYLTPVDTATASTPVCHSATSSFGISGKGPGCATVLQGYSRCLYCWAGQAGMRTLGHWKRNVGFSENHVVFPDKLEDMNGHRIRVVAKELFPFVEHQPHSNASATTVTPKDSLDVRIYEVRMAWDDQWGTLNNGVWSGMVGTLEQERADFSLMLFWSHSRKQVIDFTRIYAYEPFVMITHKPRPLPQHTALVRPFRGSWAGLRWSLSRCLSVELWGAILAATFVLAVSLWAIQRAWSSFSGGRGMNINTAFLHAWAILLEDPPPRLPSNFTGAGEV</sequence>
<comment type="caution">
    <text evidence="14">The sequence shown here is derived from an EMBL/GenBank/DDBJ whole genome shotgun (WGS) entry which is preliminary data.</text>
</comment>
<feature type="signal peptide" evidence="12">
    <location>
        <begin position="1"/>
        <end position="24"/>
    </location>
</feature>
<evidence type="ECO:0000256" key="11">
    <source>
        <dbReference type="ARBA" id="ARBA00023303"/>
    </source>
</evidence>
<accession>A0A3R7PF80</accession>
<feature type="domain" description="Ionotropic glutamate receptor L-glutamate and glycine-binding" evidence="13">
    <location>
        <begin position="292"/>
        <end position="356"/>
    </location>
</feature>
<reference evidence="14 15" key="2">
    <citation type="submission" date="2019-01" db="EMBL/GenBank/DDBJ databases">
        <title>The decoding of complex shrimp genome reveals the adaptation for benthos swimmer, frequently molting mechanism and breeding impact on genome.</title>
        <authorList>
            <person name="Sun Y."/>
            <person name="Gao Y."/>
            <person name="Yu Y."/>
        </authorList>
    </citation>
    <scope>NUCLEOTIDE SEQUENCE [LARGE SCALE GENOMIC DNA]</scope>
    <source>
        <tissue evidence="14">Muscle</tissue>
    </source>
</reference>
<dbReference type="InterPro" id="IPR019594">
    <property type="entry name" value="Glu/Gly-bd"/>
</dbReference>
<reference evidence="14 15" key="1">
    <citation type="submission" date="2018-04" db="EMBL/GenBank/DDBJ databases">
        <authorList>
            <person name="Zhang X."/>
            <person name="Yuan J."/>
            <person name="Li F."/>
            <person name="Xiang J."/>
        </authorList>
    </citation>
    <scope>NUCLEOTIDE SEQUENCE [LARGE SCALE GENOMIC DNA]</scope>
    <source>
        <tissue evidence="14">Muscle</tissue>
    </source>
</reference>
<keyword evidence="5" id="KW-1133">Transmembrane helix</keyword>
<dbReference type="InterPro" id="IPR052192">
    <property type="entry name" value="Insect_Ionotropic_Sensory_Rcpt"/>
</dbReference>
<evidence type="ECO:0000256" key="9">
    <source>
        <dbReference type="ARBA" id="ARBA00023180"/>
    </source>
</evidence>
<evidence type="ECO:0000313" key="15">
    <source>
        <dbReference type="Proteomes" id="UP000283509"/>
    </source>
</evidence>
<protein>
    <submittedName>
        <fullName evidence="14">Variant Ionotropic Glutamate Receptor</fullName>
    </submittedName>
</protein>
<proteinExistence type="predicted"/>
<dbReference type="OrthoDB" id="6373363at2759"/>
<dbReference type="GO" id="GO:0005886">
    <property type="term" value="C:plasma membrane"/>
    <property type="evidence" value="ECO:0007669"/>
    <property type="project" value="UniProtKB-SubCell"/>
</dbReference>
<dbReference type="Gene3D" id="3.40.190.10">
    <property type="entry name" value="Periplasmic binding protein-like II"/>
    <property type="match status" value="1"/>
</dbReference>